<dbReference type="PANTHER" id="PTHR30432:SF1">
    <property type="entry name" value="DNA-BINDING TRANSCRIPTIONAL DUAL REGULATOR MODE"/>
    <property type="match status" value="1"/>
</dbReference>
<dbReference type="InterPro" id="IPR036388">
    <property type="entry name" value="WH-like_DNA-bd_sf"/>
</dbReference>
<protein>
    <submittedName>
        <fullName evidence="2">Related to molybdenum transport protein (ModE)</fullName>
    </submittedName>
</protein>
<dbReference type="KEGG" id="dps:DP2989"/>
<sequence>MKLDNADSLSIKTKIWIENDQNDLHFGKGKTEILERIEVDGSIARAAENMGMNYKKAWTHIKTLQQNVSDELVISQKGRGSGGGTTLTPKAKELIRNYRLLQAEVEEFANKRFAELFLQK</sequence>
<gene>
    <name evidence="2" type="ordered locus">DP2989</name>
</gene>
<keyword evidence="3" id="KW-1185">Reference proteome</keyword>
<dbReference type="Gene3D" id="1.10.10.10">
    <property type="entry name" value="Winged helix-like DNA-binding domain superfamily/Winged helix DNA-binding domain"/>
    <property type="match status" value="1"/>
</dbReference>
<dbReference type="AlphaFoldDB" id="Q6AIW2"/>
<dbReference type="OrthoDB" id="9800709at2"/>
<dbReference type="GO" id="GO:0003700">
    <property type="term" value="F:DNA-binding transcription factor activity"/>
    <property type="evidence" value="ECO:0007669"/>
    <property type="project" value="InterPro"/>
</dbReference>
<dbReference type="STRING" id="177439.DP2989"/>
<accession>Q6AIW2</accession>
<evidence type="ECO:0000313" key="2">
    <source>
        <dbReference type="EMBL" id="CAG37718.1"/>
    </source>
</evidence>
<proteinExistence type="predicted"/>
<dbReference type="RefSeq" id="WP_011190230.1">
    <property type="nucleotide sequence ID" value="NC_006138.1"/>
</dbReference>
<organism evidence="2 3">
    <name type="scientific">Desulfotalea psychrophila (strain LSv54 / DSM 12343)</name>
    <dbReference type="NCBI Taxonomy" id="177439"/>
    <lineage>
        <taxon>Bacteria</taxon>
        <taxon>Pseudomonadati</taxon>
        <taxon>Thermodesulfobacteriota</taxon>
        <taxon>Desulfobulbia</taxon>
        <taxon>Desulfobulbales</taxon>
        <taxon>Desulfocapsaceae</taxon>
        <taxon>Desulfotalea</taxon>
    </lineage>
</organism>
<dbReference type="Proteomes" id="UP000000602">
    <property type="component" value="Chromosome"/>
</dbReference>
<dbReference type="eggNOG" id="COG2005">
    <property type="taxonomic scope" value="Bacteria"/>
</dbReference>
<evidence type="ECO:0000259" key="1">
    <source>
        <dbReference type="Pfam" id="PF00126"/>
    </source>
</evidence>
<evidence type="ECO:0000313" key="3">
    <source>
        <dbReference type="Proteomes" id="UP000000602"/>
    </source>
</evidence>
<dbReference type="InterPro" id="IPR036390">
    <property type="entry name" value="WH_DNA-bd_sf"/>
</dbReference>
<dbReference type="Pfam" id="PF00126">
    <property type="entry name" value="HTH_1"/>
    <property type="match status" value="1"/>
</dbReference>
<name>Q6AIW2_DESPS</name>
<dbReference type="InterPro" id="IPR051815">
    <property type="entry name" value="Molybdate_resp_trans_reg"/>
</dbReference>
<feature type="domain" description="HTH lysR-type" evidence="1">
    <location>
        <begin position="33"/>
        <end position="91"/>
    </location>
</feature>
<dbReference type="EMBL" id="CR522870">
    <property type="protein sequence ID" value="CAG37718.1"/>
    <property type="molecule type" value="Genomic_DNA"/>
</dbReference>
<reference evidence="3" key="1">
    <citation type="journal article" date="2004" name="Environ. Microbiol.">
        <title>The genome of Desulfotalea psychrophila, a sulfate-reducing bacterium from permanently cold Arctic sediments.</title>
        <authorList>
            <person name="Rabus R."/>
            <person name="Ruepp A."/>
            <person name="Frickey T."/>
            <person name="Rattei T."/>
            <person name="Fartmann B."/>
            <person name="Stark M."/>
            <person name="Bauer M."/>
            <person name="Zibat A."/>
            <person name="Lombardot T."/>
            <person name="Becker I."/>
            <person name="Amann J."/>
            <person name="Gellner K."/>
            <person name="Teeling H."/>
            <person name="Leuschner W.D."/>
            <person name="Gloeckner F.-O."/>
            <person name="Lupas A.N."/>
            <person name="Amann R."/>
            <person name="Klenk H.-P."/>
        </authorList>
    </citation>
    <scope>NUCLEOTIDE SEQUENCE [LARGE SCALE GENOMIC DNA]</scope>
    <source>
        <strain evidence="3">DSM 12343 / LSv54</strain>
    </source>
</reference>
<dbReference type="SUPFAM" id="SSF46785">
    <property type="entry name" value="Winged helix' DNA-binding domain"/>
    <property type="match status" value="1"/>
</dbReference>
<dbReference type="PANTHER" id="PTHR30432">
    <property type="entry name" value="TRANSCRIPTIONAL REGULATOR MODE"/>
    <property type="match status" value="1"/>
</dbReference>
<dbReference type="HOGENOM" id="CLU_125440_2_1_7"/>
<dbReference type="InterPro" id="IPR000847">
    <property type="entry name" value="LysR_HTH_N"/>
</dbReference>